<dbReference type="RefSeq" id="WP_075730321.1">
    <property type="nucleotide sequence ID" value="NZ_BJNB01000016.1"/>
</dbReference>
<dbReference type="InterPro" id="IPR009061">
    <property type="entry name" value="DNA-bd_dom_put_sf"/>
</dbReference>
<evidence type="ECO:0000313" key="2">
    <source>
        <dbReference type="EMBL" id="GEB97759.1"/>
    </source>
</evidence>
<dbReference type="SUPFAM" id="SSF46955">
    <property type="entry name" value="Putative DNA-binding domain"/>
    <property type="match status" value="1"/>
</dbReference>
<dbReference type="KEGG" id="cfc:CFLV_09520"/>
<sequence>MSDLITIRQAAEWSGIGYDTLLKATSTGLLPCTKRGHSVFVTRANVLDYAHQRALSPDLFDAEWRHFTEVRGMSRAAALDVLAARYQVHRLAFERRVLRRHRDFEVLA</sequence>
<name>A0A1L7CNH1_CORFL</name>
<dbReference type="Proteomes" id="UP000185479">
    <property type="component" value="Chromosome"/>
</dbReference>
<evidence type="ECO:0000313" key="1">
    <source>
        <dbReference type="EMBL" id="APT87393.1"/>
    </source>
</evidence>
<evidence type="ECO:0000313" key="4">
    <source>
        <dbReference type="Proteomes" id="UP000315353"/>
    </source>
</evidence>
<dbReference type="AlphaFoldDB" id="A0A1L7CNH1"/>
<dbReference type="EMBL" id="CP009246">
    <property type="protein sequence ID" value="APT87393.1"/>
    <property type="molecule type" value="Genomic_DNA"/>
</dbReference>
<evidence type="ECO:0000313" key="3">
    <source>
        <dbReference type="Proteomes" id="UP000185479"/>
    </source>
</evidence>
<dbReference type="Proteomes" id="UP000315353">
    <property type="component" value="Unassembled WGS sequence"/>
</dbReference>
<dbReference type="EMBL" id="BJNB01000016">
    <property type="protein sequence ID" value="GEB97759.1"/>
    <property type="molecule type" value="Genomic_DNA"/>
</dbReference>
<proteinExistence type="predicted"/>
<reference evidence="2 4" key="2">
    <citation type="submission" date="2019-06" db="EMBL/GenBank/DDBJ databases">
        <title>Whole genome shotgun sequence of Corynebacterium flavescens NBRC 14136.</title>
        <authorList>
            <person name="Hosoyama A."/>
            <person name="Uohara A."/>
            <person name="Ohji S."/>
            <person name="Ichikawa N."/>
        </authorList>
    </citation>
    <scope>NUCLEOTIDE SEQUENCE [LARGE SCALE GENOMIC DNA]</scope>
    <source>
        <strain evidence="2 4">NBRC 14136</strain>
    </source>
</reference>
<protein>
    <submittedName>
        <fullName evidence="1">Uncharacterized protein</fullName>
    </submittedName>
</protein>
<accession>A0A1L7CNH1</accession>
<gene>
    <name evidence="2" type="ORF">CFL01nite_12540</name>
    <name evidence="1" type="ORF">CFLV_09520</name>
</gene>
<dbReference type="GeneID" id="82880939"/>
<reference evidence="1 3" key="1">
    <citation type="submission" date="2014-08" db="EMBL/GenBank/DDBJ databases">
        <title>Complete genome sequence of Corynebacterium flavescens OJ8(T)(=DSM 20296(T)), isolated from cheese.</title>
        <authorList>
            <person name="Ruckert C."/>
            <person name="Albersmeier A."/>
            <person name="Winkler A."/>
            <person name="Kalinowski J."/>
        </authorList>
    </citation>
    <scope>NUCLEOTIDE SEQUENCE [LARGE SCALE GENOMIC DNA]</scope>
    <source>
        <strain evidence="1 3">OJ8</strain>
    </source>
</reference>
<organism evidence="1 3">
    <name type="scientific">Corynebacterium flavescens</name>
    <dbReference type="NCBI Taxonomy" id="28028"/>
    <lineage>
        <taxon>Bacteria</taxon>
        <taxon>Bacillati</taxon>
        <taxon>Actinomycetota</taxon>
        <taxon>Actinomycetes</taxon>
        <taxon>Mycobacteriales</taxon>
        <taxon>Corynebacteriaceae</taxon>
        <taxon>Corynebacterium</taxon>
    </lineage>
</organism>
<keyword evidence="3" id="KW-1185">Reference proteome</keyword>
<dbReference type="STRING" id="28028.CFLV_09520"/>